<comment type="similarity">
    <text evidence="1">Belongs to the universal ribosomal protein uS17 family.</text>
</comment>
<dbReference type="CDD" id="cd00364">
    <property type="entry name" value="Ribosomal_uS17"/>
    <property type="match status" value="1"/>
</dbReference>
<evidence type="ECO:0008006" key="6">
    <source>
        <dbReference type="Google" id="ProtNLM"/>
    </source>
</evidence>
<dbReference type="GO" id="GO:0003735">
    <property type="term" value="F:structural constituent of ribosome"/>
    <property type="evidence" value="ECO:0007669"/>
    <property type="project" value="InterPro"/>
</dbReference>
<protein>
    <recommendedName>
        <fullName evidence="6">Nucleic acid-binding protein</fullName>
    </recommendedName>
</protein>
<dbReference type="GO" id="GO:1990904">
    <property type="term" value="C:ribonucleoprotein complex"/>
    <property type="evidence" value="ECO:0007669"/>
    <property type="project" value="UniProtKB-KW"/>
</dbReference>
<dbReference type="GO" id="GO:0005840">
    <property type="term" value="C:ribosome"/>
    <property type="evidence" value="ECO:0007669"/>
    <property type="project" value="UniProtKB-KW"/>
</dbReference>
<dbReference type="AlphaFoldDB" id="A0A4P9XFA7"/>
<sequence length="86" mass="9852">GIVVGTAMQGTCKVRVAFPRLHPVVEKRYFKHKNIMAHDPLEAGTVGDWVQIEQCKQVSKRKSFRLKEILHPAQTFRDETGKLHTQ</sequence>
<dbReference type="EMBL" id="ML014112">
    <property type="protein sequence ID" value="RKP04252.1"/>
    <property type="molecule type" value="Genomic_DNA"/>
</dbReference>
<evidence type="ECO:0000256" key="1">
    <source>
        <dbReference type="ARBA" id="ARBA00010254"/>
    </source>
</evidence>
<organism evidence="4 5">
    <name type="scientific">Caulochytrium protostelioides</name>
    <dbReference type="NCBI Taxonomy" id="1555241"/>
    <lineage>
        <taxon>Eukaryota</taxon>
        <taxon>Fungi</taxon>
        <taxon>Fungi incertae sedis</taxon>
        <taxon>Chytridiomycota</taxon>
        <taxon>Chytridiomycota incertae sedis</taxon>
        <taxon>Chytridiomycetes</taxon>
        <taxon>Caulochytriales</taxon>
        <taxon>Caulochytriaceae</taxon>
        <taxon>Caulochytrium</taxon>
    </lineage>
</organism>
<dbReference type="PANTHER" id="PTHR10744:SF1">
    <property type="entry name" value="SMALL RIBOSOMAL SUBUNIT PROTEIN US17M"/>
    <property type="match status" value="1"/>
</dbReference>
<dbReference type="Proteomes" id="UP000274922">
    <property type="component" value="Unassembled WGS sequence"/>
</dbReference>
<name>A0A4P9XFA7_9FUNG</name>
<evidence type="ECO:0000256" key="3">
    <source>
        <dbReference type="ARBA" id="ARBA00023274"/>
    </source>
</evidence>
<evidence type="ECO:0000313" key="5">
    <source>
        <dbReference type="Proteomes" id="UP000274922"/>
    </source>
</evidence>
<dbReference type="GO" id="GO:0006412">
    <property type="term" value="P:translation"/>
    <property type="evidence" value="ECO:0007669"/>
    <property type="project" value="InterPro"/>
</dbReference>
<keyword evidence="3" id="KW-0687">Ribonucleoprotein</keyword>
<feature type="non-terminal residue" evidence="4">
    <location>
        <position position="1"/>
    </location>
</feature>
<dbReference type="OrthoDB" id="274752at2759"/>
<dbReference type="STRING" id="1555241.A0A4P9XFA7"/>
<dbReference type="Gene3D" id="2.40.50.140">
    <property type="entry name" value="Nucleic acid-binding proteins"/>
    <property type="match status" value="1"/>
</dbReference>
<proteinExistence type="inferred from homology"/>
<gene>
    <name evidence="4" type="ORF">CXG81DRAFT_7780</name>
</gene>
<evidence type="ECO:0000256" key="2">
    <source>
        <dbReference type="ARBA" id="ARBA00022980"/>
    </source>
</evidence>
<dbReference type="Pfam" id="PF00366">
    <property type="entry name" value="Ribosomal_S17"/>
    <property type="match status" value="1"/>
</dbReference>
<evidence type="ECO:0000313" key="4">
    <source>
        <dbReference type="EMBL" id="RKP04252.1"/>
    </source>
</evidence>
<feature type="non-terminal residue" evidence="4">
    <location>
        <position position="86"/>
    </location>
</feature>
<dbReference type="PANTHER" id="PTHR10744">
    <property type="entry name" value="40S RIBOSOMAL PROTEIN S11 FAMILY MEMBER"/>
    <property type="match status" value="1"/>
</dbReference>
<dbReference type="GO" id="GO:0005739">
    <property type="term" value="C:mitochondrion"/>
    <property type="evidence" value="ECO:0007669"/>
    <property type="project" value="TreeGrafter"/>
</dbReference>
<accession>A0A4P9XFA7</accession>
<keyword evidence="5" id="KW-1185">Reference proteome</keyword>
<dbReference type="InterPro" id="IPR012340">
    <property type="entry name" value="NA-bd_OB-fold"/>
</dbReference>
<dbReference type="SUPFAM" id="SSF50249">
    <property type="entry name" value="Nucleic acid-binding proteins"/>
    <property type="match status" value="1"/>
</dbReference>
<reference evidence="5" key="1">
    <citation type="journal article" date="2018" name="Nat. Microbiol.">
        <title>Leveraging single-cell genomics to expand the fungal tree of life.</title>
        <authorList>
            <person name="Ahrendt S.R."/>
            <person name="Quandt C.A."/>
            <person name="Ciobanu D."/>
            <person name="Clum A."/>
            <person name="Salamov A."/>
            <person name="Andreopoulos B."/>
            <person name="Cheng J.F."/>
            <person name="Woyke T."/>
            <person name="Pelin A."/>
            <person name="Henrissat B."/>
            <person name="Reynolds N.K."/>
            <person name="Benny G.L."/>
            <person name="Smith M.E."/>
            <person name="James T.Y."/>
            <person name="Grigoriev I.V."/>
        </authorList>
    </citation>
    <scope>NUCLEOTIDE SEQUENCE [LARGE SCALE GENOMIC DNA]</scope>
    <source>
        <strain evidence="5">ATCC 52028</strain>
    </source>
</reference>
<dbReference type="InterPro" id="IPR000266">
    <property type="entry name" value="Ribosomal_uS17"/>
</dbReference>
<keyword evidence="2" id="KW-0689">Ribosomal protein</keyword>